<dbReference type="RefSeq" id="XP_056752686.1">
    <property type="nucleotide sequence ID" value="XM_056896901.1"/>
</dbReference>
<name>A0AAD6H2J0_9EURO</name>
<sequence>MSHCDDVELLELDITDSQHVVNDKVSKAIAMFGQIDILGNNAGYVLSANSKQLIGLKTSGVSGARICDRPSCGIVGGVSWRPGYLSCLQTAVAGPARSPVLDPLPLL</sequence>
<reference evidence="1" key="1">
    <citation type="journal article" date="2023" name="IMA Fungus">
        <title>Comparative genomic study of the Penicillium genus elucidates a diverse pangenome and 15 lateral gene transfer events.</title>
        <authorList>
            <person name="Petersen C."/>
            <person name="Sorensen T."/>
            <person name="Nielsen M.R."/>
            <person name="Sondergaard T.E."/>
            <person name="Sorensen J.L."/>
            <person name="Fitzpatrick D.A."/>
            <person name="Frisvad J.C."/>
            <person name="Nielsen K.L."/>
        </authorList>
    </citation>
    <scope>NUCLEOTIDE SEQUENCE</scope>
    <source>
        <strain evidence="1">IBT 12815</strain>
    </source>
</reference>
<dbReference type="InterPro" id="IPR036291">
    <property type="entry name" value="NAD(P)-bd_dom_sf"/>
</dbReference>
<comment type="caution">
    <text evidence="1">The sequence shown here is derived from an EMBL/GenBank/DDBJ whole genome shotgun (WGS) entry which is preliminary data.</text>
</comment>
<protein>
    <submittedName>
        <fullName evidence="1">Uncharacterized protein</fullName>
    </submittedName>
</protein>
<evidence type="ECO:0000313" key="2">
    <source>
        <dbReference type="Proteomes" id="UP001213799"/>
    </source>
</evidence>
<reference evidence="1" key="2">
    <citation type="submission" date="2023-01" db="EMBL/GenBank/DDBJ databases">
        <authorList>
            <person name="Petersen C."/>
        </authorList>
    </citation>
    <scope>NUCLEOTIDE SEQUENCE</scope>
    <source>
        <strain evidence="1">IBT 12815</strain>
    </source>
</reference>
<dbReference type="GeneID" id="81587143"/>
<dbReference type="AlphaFoldDB" id="A0AAD6H2J0"/>
<organism evidence="1 2">
    <name type="scientific">Penicillium hordei</name>
    <dbReference type="NCBI Taxonomy" id="40994"/>
    <lineage>
        <taxon>Eukaryota</taxon>
        <taxon>Fungi</taxon>
        <taxon>Dikarya</taxon>
        <taxon>Ascomycota</taxon>
        <taxon>Pezizomycotina</taxon>
        <taxon>Eurotiomycetes</taxon>
        <taxon>Eurotiomycetidae</taxon>
        <taxon>Eurotiales</taxon>
        <taxon>Aspergillaceae</taxon>
        <taxon>Penicillium</taxon>
    </lineage>
</organism>
<gene>
    <name evidence="1" type="ORF">N7537_005844</name>
</gene>
<dbReference type="Gene3D" id="3.40.50.720">
    <property type="entry name" value="NAD(P)-binding Rossmann-like Domain"/>
    <property type="match status" value="1"/>
</dbReference>
<evidence type="ECO:0000313" key="1">
    <source>
        <dbReference type="EMBL" id="KAJ5602888.1"/>
    </source>
</evidence>
<dbReference type="EMBL" id="JAQJAE010000003">
    <property type="protein sequence ID" value="KAJ5602888.1"/>
    <property type="molecule type" value="Genomic_DNA"/>
</dbReference>
<dbReference type="SUPFAM" id="SSF51735">
    <property type="entry name" value="NAD(P)-binding Rossmann-fold domains"/>
    <property type="match status" value="1"/>
</dbReference>
<proteinExistence type="predicted"/>
<keyword evidence="2" id="KW-1185">Reference proteome</keyword>
<accession>A0AAD6H2J0</accession>
<dbReference type="Proteomes" id="UP001213799">
    <property type="component" value="Unassembled WGS sequence"/>
</dbReference>